<gene>
    <name evidence="1" type="ORF">DPEC_G00208050</name>
</gene>
<evidence type="ECO:0000313" key="2">
    <source>
        <dbReference type="Proteomes" id="UP001157502"/>
    </source>
</evidence>
<evidence type="ECO:0000313" key="1">
    <source>
        <dbReference type="EMBL" id="KAJ7998744.1"/>
    </source>
</evidence>
<dbReference type="EMBL" id="CM055744">
    <property type="protein sequence ID" value="KAJ7998744.1"/>
    <property type="molecule type" value="Genomic_DNA"/>
</dbReference>
<sequence>MLFHQRLYRESQCSEGREQDDQGVSRQSVWSWKRMLDNHPSTLGSANATSAATHTSHLNGNSDETCRNLREHVDLMYIAMETAIALASVLGNVLVVLVVCVNRALRDTTFCFIVSLAIADIAVGALVIPLAIVVSLGLKTQFYTCLFLSCLLLIITQGSILSLMAIAVDRYLRVKIPTKYSIVVTQRRAWLAVFLCWFLSTLTGLVPMLGWHNDHPTDNLSIPSDDVIVCKFTTVMRMDYMVYFNFFGWVVVPLVLMIAIYSQIFRVIRKQLNMRAEATCDTRKYLHRELKLAKSLALIVFLFALCWLPLHVMNSVLFFCPDCRVPKSAVYVGIFMSHVNSALNPLVYAFRIQRFRTTLVQLASRYILSKPTQISACPDPPSPPALSEKTQVHP</sequence>
<reference evidence="1" key="1">
    <citation type="submission" date="2021-05" db="EMBL/GenBank/DDBJ databases">
        <authorList>
            <person name="Pan Q."/>
            <person name="Jouanno E."/>
            <person name="Zahm M."/>
            <person name="Klopp C."/>
            <person name="Cabau C."/>
            <person name="Louis A."/>
            <person name="Berthelot C."/>
            <person name="Parey E."/>
            <person name="Roest Crollius H."/>
            <person name="Montfort J."/>
            <person name="Robinson-Rechavi M."/>
            <person name="Bouchez O."/>
            <person name="Lampietro C."/>
            <person name="Lopez Roques C."/>
            <person name="Donnadieu C."/>
            <person name="Postlethwait J."/>
            <person name="Bobe J."/>
            <person name="Dillon D."/>
            <person name="Chandos A."/>
            <person name="von Hippel F."/>
            <person name="Guiguen Y."/>
        </authorList>
    </citation>
    <scope>NUCLEOTIDE SEQUENCE</scope>
    <source>
        <strain evidence="1">YG-Jan2019</strain>
    </source>
</reference>
<keyword evidence="2" id="KW-1185">Reference proteome</keyword>
<dbReference type="Proteomes" id="UP001157502">
    <property type="component" value="Chromosome 17"/>
</dbReference>
<comment type="caution">
    <text evidence="1">The sequence shown here is derived from an EMBL/GenBank/DDBJ whole genome shotgun (WGS) entry which is preliminary data.</text>
</comment>
<proteinExistence type="predicted"/>
<accession>A0ACC2G545</accession>
<organism evidence="1 2">
    <name type="scientific">Dallia pectoralis</name>
    <name type="common">Alaska blackfish</name>
    <dbReference type="NCBI Taxonomy" id="75939"/>
    <lineage>
        <taxon>Eukaryota</taxon>
        <taxon>Metazoa</taxon>
        <taxon>Chordata</taxon>
        <taxon>Craniata</taxon>
        <taxon>Vertebrata</taxon>
        <taxon>Euteleostomi</taxon>
        <taxon>Actinopterygii</taxon>
        <taxon>Neopterygii</taxon>
        <taxon>Teleostei</taxon>
        <taxon>Protacanthopterygii</taxon>
        <taxon>Esociformes</taxon>
        <taxon>Umbridae</taxon>
        <taxon>Dallia</taxon>
    </lineage>
</organism>
<protein>
    <submittedName>
        <fullName evidence="1">Uncharacterized protein</fullName>
    </submittedName>
</protein>
<name>A0ACC2G545_DALPE</name>